<dbReference type="Gene3D" id="3.10.120.10">
    <property type="entry name" value="Cytochrome b5-like heme/steroid binding domain"/>
    <property type="match status" value="1"/>
</dbReference>
<dbReference type="SMART" id="SM01117">
    <property type="entry name" value="Cyt-b5"/>
    <property type="match status" value="1"/>
</dbReference>
<dbReference type="Proteomes" id="UP000271098">
    <property type="component" value="Unassembled WGS sequence"/>
</dbReference>
<reference evidence="2 3" key="2">
    <citation type="submission" date="2018-11" db="EMBL/GenBank/DDBJ databases">
        <authorList>
            <consortium name="Pathogen Informatics"/>
        </authorList>
    </citation>
    <scope>NUCLEOTIDE SEQUENCE [LARGE SCALE GENOMIC DNA]</scope>
</reference>
<dbReference type="InterPro" id="IPR036400">
    <property type="entry name" value="Cyt_B5-like_heme/steroid_sf"/>
</dbReference>
<dbReference type="AlphaFoldDB" id="A0A183EVI5"/>
<dbReference type="Pfam" id="PF00173">
    <property type="entry name" value="Cyt-b5"/>
    <property type="match status" value="1"/>
</dbReference>
<evidence type="ECO:0000313" key="2">
    <source>
        <dbReference type="EMBL" id="VDN43579.1"/>
    </source>
</evidence>
<name>A0A183EVI5_9BILA</name>
<dbReference type="InterPro" id="IPR001199">
    <property type="entry name" value="Cyt_B5-like_heme/steroid-bd"/>
</dbReference>
<dbReference type="EMBL" id="UYRT01103239">
    <property type="protein sequence ID" value="VDN43579.1"/>
    <property type="molecule type" value="Genomic_DNA"/>
</dbReference>
<protein>
    <submittedName>
        <fullName evidence="4">Cytochrome b5 heme-binding domain-containing protein</fullName>
    </submittedName>
</protein>
<gene>
    <name evidence="2" type="ORF">GPUH_LOCUS24975</name>
</gene>
<dbReference type="WBParaSite" id="GPUH_0002500601-mRNA-1">
    <property type="protein sequence ID" value="GPUH_0002500601-mRNA-1"/>
    <property type="gene ID" value="GPUH_0002500601"/>
</dbReference>
<sequence>MGEVDGSDVESARNLREKPLLMRVSGKLYDIALFARKHPGGQRVLKRLAGEDVDLYMTGAKRILGVRHEHSAAAFRMLEKYSVERCVEVSSQPVDDAAELRHALNECAFTGFFSCMDSSVCSCHSN</sequence>
<organism evidence="4">
    <name type="scientific">Gongylonema pulchrum</name>
    <dbReference type="NCBI Taxonomy" id="637853"/>
    <lineage>
        <taxon>Eukaryota</taxon>
        <taxon>Metazoa</taxon>
        <taxon>Ecdysozoa</taxon>
        <taxon>Nematoda</taxon>
        <taxon>Chromadorea</taxon>
        <taxon>Rhabditida</taxon>
        <taxon>Spirurina</taxon>
        <taxon>Spiruromorpha</taxon>
        <taxon>Spiruroidea</taxon>
        <taxon>Gongylonematidae</taxon>
        <taxon>Gongylonema</taxon>
    </lineage>
</organism>
<proteinExistence type="predicted"/>
<evidence type="ECO:0000259" key="1">
    <source>
        <dbReference type="PROSITE" id="PS50255"/>
    </source>
</evidence>
<accession>A0A183EVI5</accession>
<feature type="domain" description="Cytochrome b5 heme-binding" evidence="1">
    <location>
        <begin position="1"/>
        <end position="87"/>
    </location>
</feature>
<dbReference type="PROSITE" id="PS50255">
    <property type="entry name" value="CYTOCHROME_B5_2"/>
    <property type="match status" value="1"/>
</dbReference>
<dbReference type="OrthoDB" id="2204368at2759"/>
<evidence type="ECO:0000313" key="3">
    <source>
        <dbReference type="Proteomes" id="UP000271098"/>
    </source>
</evidence>
<dbReference type="SUPFAM" id="SSF55856">
    <property type="entry name" value="Cytochrome b5-like heme/steroid binding domain"/>
    <property type="match status" value="1"/>
</dbReference>
<keyword evidence="3" id="KW-1185">Reference proteome</keyword>
<reference evidence="4" key="1">
    <citation type="submission" date="2016-06" db="UniProtKB">
        <authorList>
            <consortium name="WormBaseParasite"/>
        </authorList>
    </citation>
    <scope>IDENTIFICATION</scope>
</reference>
<evidence type="ECO:0000313" key="4">
    <source>
        <dbReference type="WBParaSite" id="GPUH_0002500601-mRNA-1"/>
    </source>
</evidence>